<evidence type="ECO:0000256" key="11">
    <source>
        <dbReference type="RuleBase" id="RU368101"/>
    </source>
</evidence>
<evidence type="ECO:0000256" key="8">
    <source>
        <dbReference type="ARBA" id="ARBA00023128"/>
    </source>
</evidence>
<proteinExistence type="inferred from homology"/>
<dbReference type="CDD" id="cd00930">
    <property type="entry name" value="Cyt_c_Oxidase_VIII"/>
    <property type="match status" value="1"/>
</dbReference>
<keyword evidence="7" id="KW-1133">Transmembrane helix</keyword>
<dbReference type="FunFam" id="4.10.81.10:FF:000001">
    <property type="entry name" value="Cytochrome c oxidase subunit 8B, mitochondrial"/>
    <property type="match status" value="1"/>
</dbReference>
<dbReference type="InterPro" id="IPR036548">
    <property type="entry name" value="Cyt_c_oxidase_su8_sf"/>
</dbReference>
<keyword evidence="14" id="KW-1185">Reference proteome</keyword>
<evidence type="ECO:0000256" key="2">
    <source>
        <dbReference type="ARBA" id="ARBA00004673"/>
    </source>
</evidence>
<dbReference type="GO" id="GO:0006123">
    <property type="term" value="P:mitochondrial electron transport, cytochrome c to oxygen"/>
    <property type="evidence" value="ECO:0007669"/>
    <property type="project" value="UniProtKB-UniRule"/>
</dbReference>
<feature type="region of interest" description="Disordered" evidence="12">
    <location>
        <begin position="1"/>
        <end position="66"/>
    </location>
</feature>
<evidence type="ECO:0000256" key="10">
    <source>
        <dbReference type="ARBA" id="ARBA00062122"/>
    </source>
</evidence>
<keyword evidence="5 11" id="KW-0999">Mitochondrion inner membrane</keyword>
<evidence type="ECO:0000313" key="14">
    <source>
        <dbReference type="Proteomes" id="UP000527355"/>
    </source>
</evidence>
<dbReference type="PROSITE" id="PS51257">
    <property type="entry name" value="PROKAR_LIPOPROTEIN"/>
    <property type="match status" value="1"/>
</dbReference>
<evidence type="ECO:0000256" key="4">
    <source>
        <dbReference type="ARBA" id="ARBA00022692"/>
    </source>
</evidence>
<dbReference type="GO" id="GO:0005743">
    <property type="term" value="C:mitochondrial inner membrane"/>
    <property type="evidence" value="ECO:0007669"/>
    <property type="project" value="UniProtKB-SubCell"/>
</dbReference>
<evidence type="ECO:0000313" key="13">
    <source>
        <dbReference type="EMBL" id="KAF6275462.1"/>
    </source>
</evidence>
<dbReference type="UniPathway" id="UPA00705"/>
<comment type="similarity">
    <text evidence="3 11">Belongs to the cytochrome c oxidase VIII family.</text>
</comment>
<name>A0A7J7RH54_MYOMY</name>
<dbReference type="SUPFAM" id="SSF81431">
    <property type="entry name" value="Mitochondrial cytochrome c oxidase subunit VIIIb (aka IX)"/>
    <property type="match status" value="1"/>
</dbReference>
<comment type="subunit">
    <text evidence="10">Component of the cytochrome c oxidase (complex IV, CIV), a multisubunit enzyme composed of 14 subunits. The complex is composed of a catalytic core of 3 subunits MT-CO1, MT-CO2 and MT-CO3, encoded in the mitochondrial DNA, and 11 supernumerary subunits COX4I1 (or COX4I2), COX5A, COX5B, COX6A2 (or COX6A1), COX6B1 (or COX6B2), COX6C, COX7A1 (or COX7A2), COX7B, COX7C, COX8B and NDUFA4, which are encoded in the nuclear genome. The complex exists as a monomer or a dimer and forms supercomplexes (SCs) in the inner mitochondrial membrane with NADH-ubiquinone oxidoreductase (complex I, CI) and ubiquinol-cytochrome c oxidoreductase (cytochrome b-c1 complex, complex III, CIII), resulting in different assemblies (supercomplex SCI(1)III(2)IV(1) and megacomplex MCI(2)III(2)IV(2)).</text>
</comment>
<feature type="compositionally biased region" description="Low complexity" evidence="12">
    <location>
        <begin position="1"/>
        <end position="17"/>
    </location>
</feature>
<organism evidence="13 14">
    <name type="scientific">Myotis myotis</name>
    <name type="common">Greater mouse-eared bat</name>
    <name type="synonym">Vespertilio myotis</name>
    <dbReference type="NCBI Taxonomy" id="51298"/>
    <lineage>
        <taxon>Eukaryota</taxon>
        <taxon>Metazoa</taxon>
        <taxon>Chordata</taxon>
        <taxon>Craniata</taxon>
        <taxon>Vertebrata</taxon>
        <taxon>Euteleostomi</taxon>
        <taxon>Mammalia</taxon>
        <taxon>Eutheria</taxon>
        <taxon>Laurasiatheria</taxon>
        <taxon>Chiroptera</taxon>
        <taxon>Yangochiroptera</taxon>
        <taxon>Vespertilionidae</taxon>
        <taxon>Myotis</taxon>
    </lineage>
</organism>
<accession>A0A7J7RH54</accession>
<sequence length="231" mass="23915">MFARRAAGTPAPALLGAGCLSQQPPPGAQPARGPEAGVAQASNRAAPCHARAVPRGQRSSGDTWQLSQKCQSQSSQVSWLPAEVTLSRAALPAAALRSGSPCGGRARGCGLRLAPGHLPAKPWDRRGSCGFPSSYKKPGPASGGQSEGQDAQDPELRARPSSMRLGPAIRLLHAPLRACVVPKAHISAKPAKTPTSAPEQAVALVVTFLSFMVPAGWVLSHLDSYKSRSAE</sequence>
<evidence type="ECO:0000256" key="12">
    <source>
        <dbReference type="SAM" id="MobiDB-lite"/>
    </source>
</evidence>
<dbReference type="GO" id="GO:0045277">
    <property type="term" value="C:respiratory chain complex IV"/>
    <property type="evidence" value="ECO:0007669"/>
    <property type="project" value="UniProtKB-UniRule"/>
</dbReference>
<comment type="subunit">
    <text evidence="11">Component of the cytochrome c oxidase (complex IV, CIV), a multisubunit enzyme composed of 14 subunits. The complex is composed of a catalytic core of 3 subunits MT-CO1, MT-CO2 and MT-CO3, encoded in the mitochondrial DNA, and 11 supernumerary subunits COX4I, COX5A, COX5B, COX6A, COX6B, COX6C, COX7A, COX7B, COX7C, COX8 and NDUFA4, which are encoded in the nuclear genome. The complex exists as a monomer or a dimer and forms supercomplexes (SCs) in the inner mitochondrial membrane with NADH-ubiquinone oxidoreductase (complex I, CI) and ubiquinol-cytochrome c oxidoreductase (cytochrome b-c1 complex, complex III, CIII), resulting in different assemblies (supercomplex SCI(1)III(2)IV(1) and megacomplex MCI(2)III(2)IV(2)).</text>
</comment>
<keyword evidence="4" id="KW-0812">Transmembrane</keyword>
<dbReference type="Gene3D" id="4.10.81.10">
    <property type="entry name" value="Cytochrome c oxidase, subunit 8"/>
    <property type="match status" value="1"/>
</dbReference>
<feature type="region of interest" description="Disordered" evidence="12">
    <location>
        <begin position="122"/>
        <end position="161"/>
    </location>
</feature>
<keyword evidence="6 11" id="KW-0809">Transit peptide</keyword>
<comment type="function">
    <text evidence="11">Component of the cytochrome c oxidase, the last enzyme in the mitochondrial electron transport chain which drives oxidative phosphorylation. The respiratory chain contains 3 multisubunit complexes succinate dehydrogenase (complex II, CII), ubiquinol-cytochrome c oxidoreductase (cytochrome b-c1 complex, complex III, CIII) and cytochrome c oxidase (complex IV, CIV), that cooperate to transfer electrons derived from NADH and succinate to molecular oxygen, creating an electrochemical gradient over the inner membrane that drives transmembrane transport and the ATP synthase. Cytochrome c oxidase is the component of the respiratory chain that catalyzes the reduction of oxygen to water. Electrons originating from reduced cytochrome c in the intermembrane space (IMS) are transferred via the dinuclear copper A center (CU(A)) of subunit 2 and heme A of subunit 1 to the active site in subunit 1, a binuclear center (BNC) formed by heme A3 and copper B (CU(B)). The BNC reduces molecular oxygen to 2 water molecules using 4 electrons from cytochrome c in the IMS and 4 protons from the mitochondrial matrix.</text>
</comment>
<dbReference type="Proteomes" id="UP000527355">
    <property type="component" value="Unassembled WGS sequence"/>
</dbReference>
<evidence type="ECO:0000256" key="1">
    <source>
        <dbReference type="ARBA" id="ARBA00004434"/>
    </source>
</evidence>
<evidence type="ECO:0000256" key="7">
    <source>
        <dbReference type="ARBA" id="ARBA00022989"/>
    </source>
</evidence>
<comment type="subcellular location">
    <subcellularLocation>
        <location evidence="1 11">Mitochondrion inner membrane</location>
        <topology evidence="1 11">Single-pass membrane protein</topology>
    </subcellularLocation>
</comment>
<evidence type="ECO:0000256" key="9">
    <source>
        <dbReference type="ARBA" id="ARBA00023136"/>
    </source>
</evidence>
<evidence type="ECO:0000256" key="3">
    <source>
        <dbReference type="ARBA" id="ARBA00010117"/>
    </source>
</evidence>
<dbReference type="EMBL" id="JABWUV010000027">
    <property type="protein sequence ID" value="KAF6275462.1"/>
    <property type="molecule type" value="Genomic_DNA"/>
</dbReference>
<keyword evidence="8 11" id="KW-0496">Mitochondrion</keyword>
<keyword evidence="9" id="KW-0472">Membrane</keyword>
<dbReference type="Pfam" id="PF02285">
    <property type="entry name" value="COX8"/>
    <property type="match status" value="1"/>
</dbReference>
<evidence type="ECO:0000256" key="6">
    <source>
        <dbReference type="ARBA" id="ARBA00022946"/>
    </source>
</evidence>
<comment type="pathway">
    <text evidence="2 11">Energy metabolism; oxidative phosphorylation.</text>
</comment>
<protein>
    <recommendedName>
        <fullName evidence="11">Cytochrome c oxidase subunit 8</fullName>
    </recommendedName>
    <alternativeName>
        <fullName evidence="11">Cytochrome c oxidase polypeptide VIII</fullName>
    </alternativeName>
</protein>
<gene>
    <name evidence="13" type="ORF">mMyoMyo1_010320</name>
</gene>
<dbReference type="AlphaFoldDB" id="A0A7J7RH54"/>
<reference evidence="13 14" key="1">
    <citation type="journal article" date="2020" name="Nature">
        <title>Six reference-quality genomes reveal evolution of bat adaptations.</title>
        <authorList>
            <person name="Jebb D."/>
            <person name="Huang Z."/>
            <person name="Pippel M."/>
            <person name="Hughes G.M."/>
            <person name="Lavrichenko K."/>
            <person name="Devanna P."/>
            <person name="Winkler S."/>
            <person name="Jermiin L.S."/>
            <person name="Skirmuntt E.C."/>
            <person name="Katzourakis A."/>
            <person name="Burkitt-Gray L."/>
            <person name="Ray D.A."/>
            <person name="Sullivan K.A.M."/>
            <person name="Roscito J.G."/>
            <person name="Kirilenko B.M."/>
            <person name="Davalos L.M."/>
            <person name="Corthals A.P."/>
            <person name="Power M.L."/>
            <person name="Jones G."/>
            <person name="Ransome R.D."/>
            <person name="Dechmann D.K.N."/>
            <person name="Locatelli A.G."/>
            <person name="Puechmaille S.J."/>
            <person name="Fedrigo O."/>
            <person name="Jarvis E.D."/>
            <person name="Hiller M."/>
            <person name="Vernes S.C."/>
            <person name="Myers E.W."/>
            <person name="Teeling E.C."/>
        </authorList>
    </citation>
    <scope>NUCLEOTIDE SEQUENCE [LARGE SCALE GENOMIC DNA]</scope>
    <source>
        <strain evidence="13">MMyoMyo1</strain>
        <tissue evidence="13">Flight muscle</tissue>
    </source>
</reference>
<dbReference type="InterPro" id="IPR003205">
    <property type="entry name" value="Cyt_c_oxidase_su8"/>
</dbReference>
<comment type="caution">
    <text evidence="13">The sequence shown here is derived from an EMBL/GenBank/DDBJ whole genome shotgun (WGS) entry which is preliminary data.</text>
</comment>
<dbReference type="PANTHER" id="PTHR16717">
    <property type="entry name" value="CYTOCHROME C OXIDASE POLYPEPTIDE VIII"/>
    <property type="match status" value="1"/>
</dbReference>
<dbReference type="PANTHER" id="PTHR16717:SF4">
    <property type="entry name" value="CYTOCHROME C OXIDASE SUBUNIT 8B, MITOCHONDRIAL"/>
    <property type="match status" value="1"/>
</dbReference>
<evidence type="ECO:0000256" key="5">
    <source>
        <dbReference type="ARBA" id="ARBA00022792"/>
    </source>
</evidence>